<keyword evidence="9" id="KW-1185">Reference proteome</keyword>
<dbReference type="PIRSF" id="PIRSF001221">
    <property type="entry name" value="Amidase_fungi"/>
    <property type="match status" value="1"/>
</dbReference>
<accession>A0A8E2DPF0</accession>
<feature type="active site" description="Acyl-ester intermediate" evidence="5">
    <location>
        <position position="208"/>
    </location>
</feature>
<dbReference type="InterPro" id="IPR036928">
    <property type="entry name" value="AS_sf"/>
</dbReference>
<evidence type="ECO:0000313" key="9">
    <source>
        <dbReference type="Proteomes" id="UP000250043"/>
    </source>
</evidence>
<organism evidence="8 9">
    <name type="scientific">Obba rivulosa</name>
    <dbReference type="NCBI Taxonomy" id="1052685"/>
    <lineage>
        <taxon>Eukaryota</taxon>
        <taxon>Fungi</taxon>
        <taxon>Dikarya</taxon>
        <taxon>Basidiomycota</taxon>
        <taxon>Agaricomycotina</taxon>
        <taxon>Agaricomycetes</taxon>
        <taxon>Polyporales</taxon>
        <taxon>Gelatoporiaceae</taxon>
        <taxon>Obba</taxon>
    </lineage>
</organism>
<evidence type="ECO:0000256" key="4">
    <source>
        <dbReference type="ARBA" id="ARBA00022801"/>
    </source>
</evidence>
<feature type="active site" description="Charge relay system" evidence="5">
    <location>
        <position position="184"/>
    </location>
</feature>
<sequence length="554" mass="61268">MFSYLAHWRACGAKQREREERIQSLPPAYHAPLSAADKDILAQPVSQLVANVRAGTLAPPEILVAYGKKALLAHSETNCLTEILIPMAEGWAVSCNKEGPLAGVPVSMKDTVAVKGFDSCIGYSAWVGKPLQKDAALVRLLRDAGAVPFVKTNVPITLLSFESSNDVFGTTTNPHNKRYVPGGSTGGESALLAYGGSRLGIGTDVAGSVRAPAHYAGIYTIKASMHRFLKTGNPTSMPGQEGVPAVYSPMTRTLEDLETFWRAIVSMKPWEYDHSCLPIPWREVNLNDKPIRWGVMWDDGVVTPSPACLRALQEVVSTLKANGHDVITIKPPSPYEGLQIAAQLLLADGAKICMKPMRTGESNDPGVTQARRMFRVPLFLKRVYAWYLRYIKRDEIYAGLIENWHEKTISEYLALIARREGYRERWFNFMKDQELDFVLTVPNAHPAMPHGGVKEGFKACGYTFLFNLLDYSAGVLPVTHVDRERDALGPFKPKNIIEAGAYRMYDADQMHGLPVGVQVVGKRLEEEKVLEGMKIVEGLLRKEGKAYQLLAVDK</sequence>
<gene>
    <name evidence="8" type="ORF">OBBRIDRAFT_749752</name>
</gene>
<feature type="binding site" evidence="6">
    <location>
        <position position="184"/>
    </location>
    <ligand>
        <name>substrate</name>
    </ligand>
</feature>
<dbReference type="Pfam" id="PF01425">
    <property type="entry name" value="Amidase"/>
    <property type="match status" value="1"/>
</dbReference>
<feature type="binding site" evidence="6">
    <location>
        <position position="158"/>
    </location>
    <ligand>
        <name>substrate</name>
    </ligand>
</feature>
<comment type="catalytic activity">
    <reaction evidence="1">
        <text>a monocarboxylic acid amide + H2O = a monocarboxylate + NH4(+)</text>
        <dbReference type="Rhea" id="RHEA:12020"/>
        <dbReference type="ChEBI" id="CHEBI:15377"/>
        <dbReference type="ChEBI" id="CHEBI:28938"/>
        <dbReference type="ChEBI" id="CHEBI:35757"/>
        <dbReference type="ChEBI" id="CHEBI:83628"/>
        <dbReference type="EC" id="3.5.1.4"/>
    </reaction>
</comment>
<evidence type="ECO:0000259" key="7">
    <source>
        <dbReference type="Pfam" id="PF01425"/>
    </source>
</evidence>
<dbReference type="GO" id="GO:0004040">
    <property type="term" value="F:amidase activity"/>
    <property type="evidence" value="ECO:0007669"/>
    <property type="project" value="UniProtKB-EC"/>
</dbReference>
<dbReference type="AlphaFoldDB" id="A0A8E2DPF0"/>
<dbReference type="InterPro" id="IPR023631">
    <property type="entry name" value="Amidase_dom"/>
</dbReference>
<dbReference type="Proteomes" id="UP000250043">
    <property type="component" value="Unassembled WGS sequence"/>
</dbReference>
<evidence type="ECO:0000256" key="5">
    <source>
        <dbReference type="PIRSR" id="PIRSR001221-1"/>
    </source>
</evidence>
<evidence type="ECO:0000256" key="2">
    <source>
        <dbReference type="ARBA" id="ARBA00009199"/>
    </source>
</evidence>
<dbReference type="Gene3D" id="3.90.1300.10">
    <property type="entry name" value="Amidase signature (AS) domain"/>
    <property type="match status" value="1"/>
</dbReference>
<feature type="binding site" evidence="6">
    <location>
        <begin position="205"/>
        <end position="208"/>
    </location>
    <ligand>
        <name>substrate</name>
    </ligand>
</feature>
<dbReference type="PANTHER" id="PTHR46072:SF10">
    <property type="entry name" value="ACETAMIDASE"/>
    <property type="match status" value="1"/>
</dbReference>
<proteinExistence type="inferred from homology"/>
<dbReference type="OrthoDB" id="6428749at2759"/>
<comment type="similarity">
    <text evidence="2">Belongs to the amidase family.</text>
</comment>
<dbReference type="EC" id="3.5.1.4" evidence="3"/>
<evidence type="ECO:0000313" key="8">
    <source>
        <dbReference type="EMBL" id="OCH93325.1"/>
    </source>
</evidence>
<evidence type="ECO:0000256" key="6">
    <source>
        <dbReference type="PIRSR" id="PIRSR001221-2"/>
    </source>
</evidence>
<evidence type="ECO:0000256" key="1">
    <source>
        <dbReference type="ARBA" id="ARBA00001311"/>
    </source>
</evidence>
<protein>
    <recommendedName>
        <fullName evidence="3">amidase</fullName>
        <ecNumber evidence="3">3.5.1.4</ecNumber>
    </recommendedName>
</protein>
<keyword evidence="4" id="KW-0378">Hydrolase</keyword>
<name>A0A8E2DPF0_9APHY</name>
<dbReference type="SUPFAM" id="SSF75304">
    <property type="entry name" value="Amidase signature (AS) enzymes"/>
    <property type="match status" value="1"/>
</dbReference>
<dbReference type="FunFam" id="3.90.1300.10:FF:000003">
    <property type="entry name" value="Amidase signature enzyme"/>
    <property type="match status" value="1"/>
</dbReference>
<feature type="active site" description="Charge relay system" evidence="5">
    <location>
        <position position="109"/>
    </location>
</feature>
<reference evidence="8 9" key="1">
    <citation type="submission" date="2016-07" db="EMBL/GenBank/DDBJ databases">
        <title>Draft genome of the white-rot fungus Obba rivulosa 3A-2.</title>
        <authorList>
            <consortium name="DOE Joint Genome Institute"/>
            <person name="Miettinen O."/>
            <person name="Riley R."/>
            <person name="Acob R."/>
            <person name="Barry K."/>
            <person name="Cullen D."/>
            <person name="De Vries R."/>
            <person name="Hainaut M."/>
            <person name="Hatakka A."/>
            <person name="Henrissat B."/>
            <person name="Hilden K."/>
            <person name="Kuo R."/>
            <person name="Labutti K."/>
            <person name="Lipzen A."/>
            <person name="Makela M.R."/>
            <person name="Sandor L."/>
            <person name="Spatafora J.W."/>
            <person name="Grigoriev I.V."/>
            <person name="Hibbett D.S."/>
        </authorList>
    </citation>
    <scope>NUCLEOTIDE SEQUENCE [LARGE SCALE GENOMIC DNA]</scope>
    <source>
        <strain evidence="8 9">3A-2</strain>
    </source>
</reference>
<dbReference type="PANTHER" id="PTHR46072">
    <property type="entry name" value="AMIDASE-RELATED-RELATED"/>
    <property type="match status" value="1"/>
</dbReference>
<dbReference type="EMBL" id="KV722356">
    <property type="protein sequence ID" value="OCH93325.1"/>
    <property type="molecule type" value="Genomic_DNA"/>
</dbReference>
<evidence type="ECO:0000256" key="3">
    <source>
        <dbReference type="ARBA" id="ARBA00012922"/>
    </source>
</evidence>
<feature type="domain" description="Amidase" evidence="7">
    <location>
        <begin position="61"/>
        <end position="530"/>
    </location>
</feature>